<evidence type="ECO:0000313" key="1">
    <source>
        <dbReference type="EMBL" id="GAA0139619.1"/>
    </source>
</evidence>
<dbReference type="Proteomes" id="UP001454036">
    <property type="component" value="Unassembled WGS sequence"/>
</dbReference>
<dbReference type="EMBL" id="BAABME010015142">
    <property type="protein sequence ID" value="GAA0139619.1"/>
    <property type="molecule type" value="Genomic_DNA"/>
</dbReference>
<organism evidence="1 2">
    <name type="scientific">Lithospermum erythrorhizon</name>
    <name type="common">Purple gromwell</name>
    <name type="synonym">Lithospermum officinale var. erythrorhizon</name>
    <dbReference type="NCBI Taxonomy" id="34254"/>
    <lineage>
        <taxon>Eukaryota</taxon>
        <taxon>Viridiplantae</taxon>
        <taxon>Streptophyta</taxon>
        <taxon>Embryophyta</taxon>
        <taxon>Tracheophyta</taxon>
        <taxon>Spermatophyta</taxon>
        <taxon>Magnoliopsida</taxon>
        <taxon>eudicotyledons</taxon>
        <taxon>Gunneridae</taxon>
        <taxon>Pentapetalae</taxon>
        <taxon>asterids</taxon>
        <taxon>lamiids</taxon>
        <taxon>Boraginales</taxon>
        <taxon>Boraginaceae</taxon>
        <taxon>Boraginoideae</taxon>
        <taxon>Lithospermeae</taxon>
        <taxon>Lithospermum</taxon>
    </lineage>
</organism>
<gene>
    <name evidence="1" type="ORF">LIER_35112</name>
</gene>
<reference evidence="1 2" key="1">
    <citation type="submission" date="2024-01" db="EMBL/GenBank/DDBJ databases">
        <title>The complete chloroplast genome sequence of Lithospermum erythrorhizon: insights into the phylogenetic relationship among Boraginaceae species and the maternal lineages of purple gromwells.</title>
        <authorList>
            <person name="Okada T."/>
            <person name="Watanabe K."/>
        </authorList>
    </citation>
    <scope>NUCLEOTIDE SEQUENCE [LARGE SCALE GENOMIC DNA]</scope>
</reference>
<comment type="caution">
    <text evidence="1">The sequence shown here is derived from an EMBL/GenBank/DDBJ whole genome shotgun (WGS) entry which is preliminary data.</text>
</comment>
<sequence>MWLHKVAFFCSNKEYIIGRRIWDARRSHYCAIKGMWGEVRKIEPGLCASQKHRASGAKLYRLRNLESSSYEEVDTTINSVKPHESNTQKLLVVVGAFYPCMYSIS</sequence>
<evidence type="ECO:0000313" key="2">
    <source>
        <dbReference type="Proteomes" id="UP001454036"/>
    </source>
</evidence>
<accession>A0AAV3NJR9</accession>
<proteinExistence type="predicted"/>
<protein>
    <submittedName>
        <fullName evidence="1">Uncharacterized protein</fullName>
    </submittedName>
</protein>
<keyword evidence="2" id="KW-1185">Reference proteome</keyword>
<name>A0AAV3NJR9_LITER</name>
<dbReference type="AlphaFoldDB" id="A0AAV3NJR9"/>